<dbReference type="EMBL" id="JAFNEN010000113">
    <property type="protein sequence ID" value="KAG8193885.1"/>
    <property type="molecule type" value="Genomic_DNA"/>
</dbReference>
<comment type="caution">
    <text evidence="1">The sequence shown here is derived from an EMBL/GenBank/DDBJ whole genome shotgun (WGS) entry which is preliminary data.</text>
</comment>
<evidence type="ECO:0000313" key="2">
    <source>
        <dbReference type="Proteomes" id="UP000827092"/>
    </source>
</evidence>
<dbReference type="AlphaFoldDB" id="A0AAV6VB36"/>
<protein>
    <submittedName>
        <fullName evidence="1">Uncharacterized protein</fullName>
    </submittedName>
</protein>
<gene>
    <name evidence="1" type="ORF">JTE90_011445</name>
</gene>
<dbReference type="Proteomes" id="UP000827092">
    <property type="component" value="Unassembled WGS sequence"/>
</dbReference>
<evidence type="ECO:0000313" key="1">
    <source>
        <dbReference type="EMBL" id="KAG8193885.1"/>
    </source>
</evidence>
<reference evidence="1 2" key="1">
    <citation type="journal article" date="2022" name="Nat. Ecol. Evol.">
        <title>A masculinizing supergene underlies an exaggerated male reproductive morph in a spider.</title>
        <authorList>
            <person name="Hendrickx F."/>
            <person name="De Corte Z."/>
            <person name="Sonet G."/>
            <person name="Van Belleghem S.M."/>
            <person name="Kostlbacher S."/>
            <person name="Vangestel C."/>
        </authorList>
    </citation>
    <scope>NUCLEOTIDE SEQUENCE [LARGE SCALE GENOMIC DNA]</scope>
    <source>
        <strain evidence="1">W744_W776</strain>
    </source>
</reference>
<organism evidence="1 2">
    <name type="scientific">Oedothorax gibbosus</name>
    <dbReference type="NCBI Taxonomy" id="931172"/>
    <lineage>
        <taxon>Eukaryota</taxon>
        <taxon>Metazoa</taxon>
        <taxon>Ecdysozoa</taxon>
        <taxon>Arthropoda</taxon>
        <taxon>Chelicerata</taxon>
        <taxon>Arachnida</taxon>
        <taxon>Araneae</taxon>
        <taxon>Araneomorphae</taxon>
        <taxon>Entelegynae</taxon>
        <taxon>Araneoidea</taxon>
        <taxon>Linyphiidae</taxon>
        <taxon>Erigoninae</taxon>
        <taxon>Oedothorax</taxon>
    </lineage>
</organism>
<proteinExistence type="predicted"/>
<sequence length="151" mass="17248">MESRLAERAPVPYLSDKRDSNVRALASGYVLHHLEEVLHQPGIEPEHPHQRHLRVLTRGEVPQSCPCFHPPQNKQGEAHFLAVHSLVKVHTPNIFLLSAYTTLSRSNGVPVLSRIRELSSEAHVWFCLWEKCRSLAPDFIFSRTSNVKLLF</sequence>
<keyword evidence="2" id="KW-1185">Reference proteome</keyword>
<name>A0AAV6VB36_9ARAC</name>
<accession>A0AAV6VB36</accession>